<organism evidence="1 2">
    <name type="scientific">Pseudomonas salomonii</name>
    <dbReference type="NCBI Taxonomy" id="191391"/>
    <lineage>
        <taxon>Bacteria</taxon>
        <taxon>Pseudomonadati</taxon>
        <taxon>Pseudomonadota</taxon>
        <taxon>Gammaproteobacteria</taxon>
        <taxon>Pseudomonadales</taxon>
        <taxon>Pseudomonadaceae</taxon>
        <taxon>Pseudomonas</taxon>
    </lineage>
</organism>
<evidence type="ECO:0000313" key="2">
    <source>
        <dbReference type="Proteomes" id="UP000182902"/>
    </source>
</evidence>
<protein>
    <recommendedName>
        <fullName evidence="3">Trypsin-like peptidase domain-containing protein</fullName>
    </recommendedName>
</protein>
<accession>A0A1H3UKH4</accession>
<proteinExistence type="predicted"/>
<sequence>MNKLLKELDKIGQHGGQAVLAIRDFSALVPLDVLGTGFLGSFEGKSYFVSALHNFKEDAKSCASIEIRGQRYSLAHRKFYYSEQDDIGFFELDEELEQAMAGLTRLPIGRDLGIFSNAAHHVVVVGFPADLRPNGALTALPVSTRLEVRDIQTSTQIPDARLYELENEDLVCSNGVTLISLLEPEGMSGGPVLACINAGTVAEPELYTKLHSVLVQWHDPHGYLVGSATARLVALIDSHSAGTARFL</sequence>
<evidence type="ECO:0000313" key="1">
    <source>
        <dbReference type="EMBL" id="SDZ62847.1"/>
    </source>
</evidence>
<dbReference type="Proteomes" id="UP000182902">
    <property type="component" value="Unassembled WGS sequence"/>
</dbReference>
<dbReference type="EMBL" id="FNOX01000014">
    <property type="protein sequence ID" value="SDZ62847.1"/>
    <property type="molecule type" value="Genomic_DNA"/>
</dbReference>
<name>A0A1H3UKH4_9PSED</name>
<dbReference type="InterPro" id="IPR009003">
    <property type="entry name" value="Peptidase_S1_PA"/>
</dbReference>
<reference evidence="1 2" key="1">
    <citation type="submission" date="2016-10" db="EMBL/GenBank/DDBJ databases">
        <authorList>
            <person name="de Groot N.N."/>
        </authorList>
    </citation>
    <scope>NUCLEOTIDE SEQUENCE [LARGE SCALE GENOMIC DNA]</scope>
    <source>
        <strain evidence="1 2">ICMP 14252</strain>
    </source>
</reference>
<dbReference type="AlphaFoldDB" id="A0A1H3UKH4"/>
<evidence type="ECO:0008006" key="3">
    <source>
        <dbReference type="Google" id="ProtNLM"/>
    </source>
</evidence>
<gene>
    <name evidence="1" type="ORF">SAMN05216247_114188</name>
</gene>
<dbReference type="SUPFAM" id="SSF50494">
    <property type="entry name" value="Trypsin-like serine proteases"/>
    <property type="match status" value="1"/>
</dbReference>
<dbReference type="RefSeq" id="WP_065931604.1">
    <property type="nucleotide sequence ID" value="NZ_FNOX01000014.1"/>
</dbReference>